<proteinExistence type="predicted"/>
<dbReference type="OrthoDB" id="262535at2759"/>
<dbReference type="GO" id="GO:1905515">
    <property type="term" value="P:non-motile cilium assembly"/>
    <property type="evidence" value="ECO:0007669"/>
    <property type="project" value="TreeGrafter"/>
</dbReference>
<name>A0A2R5G6G2_9STRA</name>
<feature type="transmembrane region" description="Helical" evidence="5">
    <location>
        <begin position="27"/>
        <end position="47"/>
    </location>
</feature>
<keyword evidence="4 5" id="KW-0472">Membrane</keyword>
<sequence>MLFFNGTFSLLFVALEAISFIYKGNNFLYPDAVLGMEIFFLIVYLGLEKARIFQASKGNKIEEAGPFVWAFVFSGGIMLIHLFYFQLQTYVLRMDRILNGMGMIFVAIEVVLMIFTSLTFLRSAKM</sequence>
<dbReference type="InterPro" id="IPR019184">
    <property type="entry name" value="Uncharacterised_TM-17"/>
</dbReference>
<dbReference type="PANTHER" id="PTHR13531">
    <property type="entry name" value="GEO07735P1-RELATED-RELATED"/>
    <property type="match status" value="1"/>
</dbReference>
<keyword evidence="7" id="KW-1185">Reference proteome</keyword>
<organism evidence="6 7">
    <name type="scientific">Hondaea fermentalgiana</name>
    <dbReference type="NCBI Taxonomy" id="2315210"/>
    <lineage>
        <taxon>Eukaryota</taxon>
        <taxon>Sar</taxon>
        <taxon>Stramenopiles</taxon>
        <taxon>Bigyra</taxon>
        <taxon>Labyrinthulomycetes</taxon>
        <taxon>Thraustochytrida</taxon>
        <taxon>Thraustochytriidae</taxon>
        <taxon>Hondaea</taxon>
    </lineage>
</organism>
<protein>
    <submittedName>
        <fullName evidence="6">Transmembrane protein 216</fullName>
    </submittedName>
</protein>
<evidence type="ECO:0000313" key="7">
    <source>
        <dbReference type="Proteomes" id="UP000241890"/>
    </source>
</evidence>
<comment type="caution">
    <text evidence="6">The sequence shown here is derived from an EMBL/GenBank/DDBJ whole genome shotgun (WGS) entry which is preliminary data.</text>
</comment>
<dbReference type="PANTHER" id="PTHR13531:SF0">
    <property type="entry name" value="GEO07735P1-RELATED"/>
    <property type="match status" value="1"/>
</dbReference>
<evidence type="ECO:0000256" key="5">
    <source>
        <dbReference type="SAM" id="Phobius"/>
    </source>
</evidence>
<keyword evidence="3 5" id="KW-1133">Transmembrane helix</keyword>
<feature type="transmembrane region" description="Helical" evidence="5">
    <location>
        <begin position="97"/>
        <end position="121"/>
    </location>
</feature>
<evidence type="ECO:0000256" key="1">
    <source>
        <dbReference type="ARBA" id="ARBA00004141"/>
    </source>
</evidence>
<evidence type="ECO:0000256" key="3">
    <source>
        <dbReference type="ARBA" id="ARBA00022989"/>
    </source>
</evidence>
<keyword evidence="2 5" id="KW-0812">Transmembrane</keyword>
<accession>A0A2R5G6G2</accession>
<feature type="transmembrane region" description="Helical" evidence="5">
    <location>
        <begin position="67"/>
        <end position="85"/>
    </location>
</feature>
<dbReference type="InParanoid" id="A0A2R5G6G2"/>
<evidence type="ECO:0000313" key="6">
    <source>
        <dbReference type="EMBL" id="GBG25378.1"/>
    </source>
</evidence>
<dbReference type="GO" id="GO:0035869">
    <property type="term" value="C:ciliary transition zone"/>
    <property type="evidence" value="ECO:0007669"/>
    <property type="project" value="TreeGrafter"/>
</dbReference>
<dbReference type="AlphaFoldDB" id="A0A2R5G6G2"/>
<dbReference type="Proteomes" id="UP000241890">
    <property type="component" value="Unassembled WGS sequence"/>
</dbReference>
<dbReference type="EMBL" id="BEYU01000012">
    <property type="protein sequence ID" value="GBG25378.1"/>
    <property type="molecule type" value="Genomic_DNA"/>
</dbReference>
<evidence type="ECO:0000256" key="2">
    <source>
        <dbReference type="ARBA" id="ARBA00022692"/>
    </source>
</evidence>
<evidence type="ECO:0000256" key="4">
    <source>
        <dbReference type="ARBA" id="ARBA00023136"/>
    </source>
</evidence>
<comment type="subcellular location">
    <subcellularLocation>
        <location evidence="1">Membrane</location>
        <topology evidence="1">Multi-pass membrane protein</topology>
    </subcellularLocation>
</comment>
<dbReference type="Pfam" id="PF09799">
    <property type="entry name" value="Transmemb_17"/>
    <property type="match status" value="1"/>
</dbReference>
<reference evidence="6 7" key="1">
    <citation type="submission" date="2017-12" db="EMBL/GenBank/DDBJ databases">
        <title>Sequencing, de novo assembly and annotation of complete genome of a new Thraustochytrid species, strain FCC1311.</title>
        <authorList>
            <person name="Sedici K."/>
            <person name="Godart F."/>
            <person name="Aiese Cigliano R."/>
            <person name="Sanseverino W."/>
            <person name="Barakat M."/>
            <person name="Ortet P."/>
            <person name="Marechal E."/>
            <person name="Cagnac O."/>
            <person name="Amato A."/>
        </authorList>
    </citation>
    <scope>NUCLEOTIDE SEQUENCE [LARGE SCALE GENOMIC DNA]</scope>
</reference>
<gene>
    <name evidence="6" type="ORF">FCC1311_015962</name>
</gene>
<dbReference type="GO" id="GO:0016020">
    <property type="term" value="C:membrane"/>
    <property type="evidence" value="ECO:0007669"/>
    <property type="project" value="UniProtKB-SubCell"/>
</dbReference>